<name>A0A0W1AHS4_9GAMM</name>
<dbReference type="PATRIC" id="fig|45076.6.peg.1032"/>
<dbReference type="Gene3D" id="3.80.10.10">
    <property type="entry name" value="Ribonuclease Inhibitor"/>
    <property type="match status" value="1"/>
</dbReference>
<dbReference type="RefSeq" id="WP_058492772.1">
    <property type="nucleotide sequence ID" value="NZ_CBCRUR010000007.1"/>
</dbReference>
<evidence type="ECO:0000313" key="2">
    <source>
        <dbReference type="Proteomes" id="UP000054662"/>
    </source>
</evidence>
<dbReference type="Proteomes" id="UP000054662">
    <property type="component" value="Unassembled WGS sequence"/>
</dbReference>
<dbReference type="STRING" id="45076.Lwor_0950"/>
<dbReference type="InterPro" id="IPR032675">
    <property type="entry name" value="LRR_dom_sf"/>
</dbReference>
<protein>
    <recommendedName>
        <fullName evidence="3">Leucine-rich repeat-containing protein</fullName>
    </recommendedName>
</protein>
<comment type="caution">
    <text evidence="1">The sequence shown here is derived from an EMBL/GenBank/DDBJ whole genome shotgun (WGS) entry which is preliminary data.</text>
</comment>
<keyword evidence="2" id="KW-1185">Reference proteome</keyword>
<proteinExistence type="predicted"/>
<evidence type="ECO:0008006" key="3">
    <source>
        <dbReference type="Google" id="ProtNLM"/>
    </source>
</evidence>
<gene>
    <name evidence="1" type="ORF">Lwor_0950</name>
</gene>
<organism evidence="1 2">
    <name type="scientific">Legionella worsleiensis</name>
    <dbReference type="NCBI Taxonomy" id="45076"/>
    <lineage>
        <taxon>Bacteria</taxon>
        <taxon>Pseudomonadati</taxon>
        <taxon>Pseudomonadota</taxon>
        <taxon>Gammaproteobacteria</taxon>
        <taxon>Legionellales</taxon>
        <taxon>Legionellaceae</taxon>
        <taxon>Legionella</taxon>
    </lineage>
</organism>
<sequence length="182" mass="20302">MRTDIKLPYYLNFRIELDLMDAIMRLDLNTPAVFLCGNKLGSMTVDEIRSILQALPVNLKGLDLSDNSLYNKTDEELIAIIEVFRGKALIELKLDDCVMSRPAVKAAYDAIIGVNGHNALQKERGLLETMLSELTPPSDPVTKQSPLSLARTVYKPAGHFSLFHSSRQISKTEPSLMHGFLL</sequence>
<dbReference type="AlphaFoldDB" id="A0A0W1AHS4"/>
<reference evidence="1 2" key="1">
    <citation type="submission" date="2015-11" db="EMBL/GenBank/DDBJ databases">
        <title>Genomic analysis of 38 Legionella species identifies large and diverse effector repertoires.</title>
        <authorList>
            <person name="Burstein D."/>
            <person name="Amaro F."/>
            <person name="Zusman T."/>
            <person name="Lifshitz Z."/>
            <person name="Cohen O."/>
            <person name="Gilbert J.A."/>
            <person name="Pupko T."/>
            <person name="Shuman H.A."/>
            <person name="Segal G."/>
        </authorList>
    </citation>
    <scope>NUCLEOTIDE SEQUENCE [LARGE SCALE GENOMIC DNA]</scope>
    <source>
        <strain evidence="1 2">ATCC 49508</strain>
    </source>
</reference>
<dbReference type="SUPFAM" id="SSF52047">
    <property type="entry name" value="RNI-like"/>
    <property type="match status" value="1"/>
</dbReference>
<dbReference type="EMBL" id="LNZC01000009">
    <property type="protein sequence ID" value="KTD80707.1"/>
    <property type="molecule type" value="Genomic_DNA"/>
</dbReference>
<evidence type="ECO:0000313" key="1">
    <source>
        <dbReference type="EMBL" id="KTD80707.1"/>
    </source>
</evidence>
<accession>A0A0W1AHS4</accession>